<sequence length="1299" mass="144895">IINSLEFKCLLVVEVLEKHGLQKPISYVKNSQNNDEEAHQLMVKLCRHTGRKNPPVSENMWRVLLQDLLDMQQNVYTCLKPETCHQVFVESLLCSSRVENIRLAGQLMHCSKDVPVSLSFRGKGYALKVAYDNSVELVLAAAREYFNSSKLLTDPCMELARGCLQLITDCPPSIQEELDLINALSQLEDFNVSILPLQVRLRSDRLSLVEECIAHCSTAYKQSITLLNLASLLRVSGEDEAMRKGKVLTLLAEQALQCLDFKASYIHCQDLMAAGYSPAWEVCSLLGQCDGYGDLEARQELLAFSLTHCPPDSIHGLLAASSDLQTQVNQPGGLLTALLYRFHVWLLLSFSGDLLHRTTAKTMEVLTTTGLNTKAVLTAVSDHRWWKDSLNYLRPLHGRGSGATSQEGACENANLERQGCSPFYQDLIEDPYVDTVSVPAENFAEVLLRTGKLAEAKTEGKTPFPATEVLLQLANDAFPRDMMLALSYLLALPQVLDANRCFEKQCHSALSLQLAAYYYSLQIYSRLMPCFKDKNHTLYQADPKELIRLVTQHVSSYSDWPEELQKLISQLHMYNERLTDFTQAQVLQGLGRGVDVQRFSSDADYKKETILGLTETLDDGVYRIALSLAKRYSVPLWEVYMTHLEFLFTDSGLSTKDIETRSESLSLFETLKCNPQAFYSHMTKYVLPTVEGTDLNRLLYYYTLLDAAGCEPYVTTTIKPDSHVKLLKKLRAVANGLNYRKLTDESSDPLATLQPVLTSQNVLSISKLANRLPLPGSGGATVSASAVHAVWLQKVFWKGDPQLLKRPPQSDQDYLHAYDTCAKYLDRLAPGDAVRFLDNITFSLDASKNLSIQARLEVIKRATKALRQLGEKNRKRGGDDSREQEGTDPAGMTFDEALAHLQQSQAHLDTLSHPFILSLKDSQEQLRAYSQLYDLSRSERSKVCELAVTMATDGQPLEQIGELLRVTVGSLDLSLKSVLHDAVERVVAALSGDPCALTNYPQPLRVLEAMVTAVHNSVDSTVTSDDLLAWLRPFCGDASLPVRPRIDVLQILESNFSLGDSDVRLLLLYRTQAVLRDREIEDVENEEKRYSLFQELLEAAQKWEDFQLLILLLQAWPPMMKEEHNPWVVLTSALLTRCKGSEVKTDLGQQVVTMVRSLYNSKHKLPVHIATLLLQNQPSLLQPALKLMSESGDEQLLQPTLDQINGMSTTASSCDEELLSLLLDAGLLVGCVSSALYPLLSSHMLSHQQEGGWDVEKAAAELMAAGHGPEAGSLLLAHRGTHSAQFTFNSALAVLEKWL</sequence>
<evidence type="ECO:0000256" key="4">
    <source>
        <dbReference type="ARBA" id="ARBA00022927"/>
    </source>
</evidence>
<dbReference type="PANTHER" id="PTHR15922">
    <property type="entry name" value="NEUROBLASTOMA-AMPLIFIED SEQUENCE"/>
    <property type="match status" value="1"/>
</dbReference>
<reference evidence="8 9" key="1">
    <citation type="submission" date="2018-05" db="EMBL/GenBank/DDBJ databases">
        <authorList>
            <person name="Datahose"/>
        </authorList>
    </citation>
    <scope>NUCLEOTIDE SEQUENCE</scope>
</reference>
<proteinExistence type="predicted"/>
<feature type="domain" description="Sec39" evidence="6">
    <location>
        <begin position="13"/>
        <end position="326"/>
    </location>
</feature>
<feature type="compositionally biased region" description="Basic and acidic residues" evidence="5">
    <location>
        <begin position="869"/>
        <end position="885"/>
    </location>
</feature>
<evidence type="ECO:0008006" key="10">
    <source>
        <dbReference type="Google" id="ProtNLM"/>
    </source>
</evidence>
<protein>
    <recommendedName>
        <fullName evidence="10">Sec39 domain-containing protein</fullName>
    </recommendedName>
</protein>
<evidence type="ECO:0000256" key="1">
    <source>
        <dbReference type="ARBA" id="ARBA00004240"/>
    </source>
</evidence>
<dbReference type="Proteomes" id="UP000265100">
    <property type="component" value="Chromosome 15"/>
</dbReference>
<dbReference type="GO" id="GO:0000149">
    <property type="term" value="F:SNARE binding"/>
    <property type="evidence" value="ECO:0007669"/>
    <property type="project" value="TreeGrafter"/>
</dbReference>
<keyword evidence="4" id="KW-0653">Protein transport</keyword>
<dbReference type="Pfam" id="PF08314">
    <property type="entry name" value="Sec39"/>
    <property type="match status" value="1"/>
</dbReference>
<keyword evidence="9" id="KW-1185">Reference proteome</keyword>
<dbReference type="GeneTree" id="ENSGT00390000012474"/>
<evidence type="ECO:0000256" key="5">
    <source>
        <dbReference type="SAM" id="MobiDB-lite"/>
    </source>
</evidence>
<dbReference type="PANTHER" id="PTHR15922:SF2">
    <property type="entry name" value="NBAS SUBUNIT OF NRZ TETHERING COMPLEX"/>
    <property type="match status" value="1"/>
</dbReference>
<evidence type="ECO:0000259" key="7">
    <source>
        <dbReference type="Pfam" id="PF22913"/>
    </source>
</evidence>
<reference evidence="9" key="2">
    <citation type="submission" date="2023-03" db="EMBL/GenBank/DDBJ databases">
        <authorList>
            <consortium name="Wellcome Sanger Institute Data Sharing"/>
        </authorList>
    </citation>
    <scope>NUCLEOTIDE SEQUENCE [LARGE SCALE GENOMIC DNA]</scope>
</reference>
<dbReference type="GO" id="GO:0015031">
    <property type="term" value="P:protein transport"/>
    <property type="evidence" value="ECO:0007669"/>
    <property type="project" value="UniProtKB-KW"/>
</dbReference>
<reference evidence="8" key="4">
    <citation type="submission" date="2025-09" db="UniProtKB">
        <authorList>
            <consortium name="Ensembl"/>
        </authorList>
    </citation>
    <scope>IDENTIFICATION</scope>
</reference>
<evidence type="ECO:0000313" key="8">
    <source>
        <dbReference type="Ensembl" id="ENSACLP00000064640.1"/>
    </source>
</evidence>
<name>A0AAX7U718_ASTCA</name>
<reference evidence="8" key="3">
    <citation type="submission" date="2025-08" db="UniProtKB">
        <authorList>
            <consortium name="Ensembl"/>
        </authorList>
    </citation>
    <scope>IDENTIFICATION</scope>
</reference>
<evidence type="ECO:0000256" key="3">
    <source>
        <dbReference type="ARBA" id="ARBA00022824"/>
    </source>
</evidence>
<dbReference type="Pfam" id="PF22913">
    <property type="entry name" value="NBAS_11th"/>
    <property type="match status" value="1"/>
</dbReference>
<evidence type="ECO:0000256" key="2">
    <source>
        <dbReference type="ARBA" id="ARBA00022448"/>
    </source>
</evidence>
<evidence type="ECO:0000259" key="6">
    <source>
        <dbReference type="Pfam" id="PF08314"/>
    </source>
</evidence>
<feature type="region of interest" description="Disordered" evidence="5">
    <location>
        <begin position="869"/>
        <end position="890"/>
    </location>
</feature>
<dbReference type="GO" id="GO:0070939">
    <property type="term" value="C:Dsl1/NZR complex"/>
    <property type="evidence" value="ECO:0007669"/>
    <property type="project" value="TreeGrafter"/>
</dbReference>
<evidence type="ECO:0000313" key="9">
    <source>
        <dbReference type="Proteomes" id="UP000265100"/>
    </source>
</evidence>
<dbReference type="InterPro" id="IPR054751">
    <property type="entry name" value="NBAS_C"/>
</dbReference>
<organism evidence="8 9">
    <name type="scientific">Astatotilapia calliptera</name>
    <name type="common">Eastern happy</name>
    <name type="synonym">Chromis callipterus</name>
    <dbReference type="NCBI Taxonomy" id="8154"/>
    <lineage>
        <taxon>Eukaryota</taxon>
        <taxon>Metazoa</taxon>
        <taxon>Chordata</taxon>
        <taxon>Craniata</taxon>
        <taxon>Vertebrata</taxon>
        <taxon>Euteleostomi</taxon>
        <taxon>Actinopterygii</taxon>
        <taxon>Neopterygii</taxon>
        <taxon>Teleostei</taxon>
        <taxon>Neoteleostei</taxon>
        <taxon>Acanthomorphata</taxon>
        <taxon>Ovalentaria</taxon>
        <taxon>Cichlomorphae</taxon>
        <taxon>Cichliformes</taxon>
        <taxon>Cichlidae</taxon>
        <taxon>African cichlids</taxon>
        <taxon>Pseudocrenilabrinae</taxon>
        <taxon>Haplochromini</taxon>
        <taxon>Astatotilapia</taxon>
    </lineage>
</organism>
<accession>A0AAX7U718</accession>
<dbReference type="InterPro" id="IPR013244">
    <property type="entry name" value="Sec39_domain"/>
</dbReference>
<dbReference type="GO" id="GO:0006890">
    <property type="term" value="P:retrograde vesicle-mediated transport, Golgi to endoplasmic reticulum"/>
    <property type="evidence" value="ECO:0007669"/>
    <property type="project" value="InterPro"/>
</dbReference>
<keyword evidence="3" id="KW-0256">Endoplasmic reticulum</keyword>
<dbReference type="Ensembl" id="ENSACLT00000076324.1">
    <property type="protein sequence ID" value="ENSACLP00000064640.1"/>
    <property type="gene ID" value="ENSACLG00000008921.2"/>
</dbReference>
<feature type="domain" description="NBAS subunit of NRZ tethering complex C-terminal" evidence="7">
    <location>
        <begin position="938"/>
        <end position="1058"/>
    </location>
</feature>
<gene>
    <name evidence="8" type="primary">NBAS</name>
</gene>
<keyword evidence="2" id="KW-0813">Transport</keyword>
<comment type="subcellular location">
    <subcellularLocation>
        <location evidence="1">Endoplasmic reticulum</location>
    </subcellularLocation>
</comment>